<dbReference type="GO" id="GO:0030145">
    <property type="term" value="F:manganese ion binding"/>
    <property type="evidence" value="ECO:0007669"/>
    <property type="project" value="InterPro"/>
</dbReference>
<dbReference type="CDD" id="cd00433">
    <property type="entry name" value="Peptidase_M17"/>
    <property type="match status" value="1"/>
</dbReference>
<dbReference type="InterPro" id="IPR000819">
    <property type="entry name" value="Peptidase_M17_C"/>
</dbReference>
<dbReference type="GO" id="GO:0005737">
    <property type="term" value="C:cytoplasm"/>
    <property type="evidence" value="ECO:0007669"/>
    <property type="project" value="InterPro"/>
</dbReference>
<dbReference type="GO" id="GO:0006508">
    <property type="term" value="P:proteolysis"/>
    <property type="evidence" value="ECO:0007669"/>
    <property type="project" value="UniProtKB-KW"/>
</dbReference>
<evidence type="ECO:0000256" key="5">
    <source>
        <dbReference type="ARBA" id="ARBA00023211"/>
    </source>
</evidence>
<dbReference type="Gene3D" id="3.40.220.10">
    <property type="entry name" value="Leucine Aminopeptidase, subunit E, domain 1"/>
    <property type="match status" value="1"/>
</dbReference>
<keyword evidence="8" id="KW-1185">Reference proteome</keyword>
<evidence type="ECO:0000256" key="4">
    <source>
        <dbReference type="ARBA" id="ARBA00022801"/>
    </source>
</evidence>
<dbReference type="Pfam" id="PF00883">
    <property type="entry name" value="Peptidase_M17"/>
    <property type="match status" value="1"/>
</dbReference>
<dbReference type="PANTHER" id="PTHR11963">
    <property type="entry name" value="LEUCINE AMINOPEPTIDASE-RELATED"/>
    <property type="match status" value="1"/>
</dbReference>
<dbReference type="InterPro" id="IPR043472">
    <property type="entry name" value="Macro_dom-like"/>
</dbReference>
<evidence type="ECO:0000256" key="2">
    <source>
        <dbReference type="ARBA" id="ARBA00022438"/>
    </source>
</evidence>
<evidence type="ECO:0000256" key="3">
    <source>
        <dbReference type="ARBA" id="ARBA00022670"/>
    </source>
</evidence>
<dbReference type="AlphaFoldDB" id="A0A2Z5UWR1"/>
<dbReference type="Gene3D" id="3.40.630.10">
    <property type="entry name" value="Zn peptidases"/>
    <property type="match status" value="1"/>
</dbReference>
<evidence type="ECO:0000256" key="1">
    <source>
        <dbReference type="ARBA" id="ARBA00009528"/>
    </source>
</evidence>
<keyword evidence="2 7" id="KW-0031">Aminopeptidase</keyword>
<dbReference type="KEGG" id="rvi:RVIR1_10550"/>
<dbReference type="Pfam" id="PF21337">
    <property type="entry name" value="Peptidase_M17_N_1"/>
    <property type="match status" value="1"/>
</dbReference>
<keyword evidence="3" id="KW-0645">Protease</keyword>
<dbReference type="PROSITE" id="PS00631">
    <property type="entry name" value="CYTOSOL_AP"/>
    <property type="match status" value="1"/>
</dbReference>
<dbReference type="OrthoDB" id="9809354at2"/>
<name>A0A2Z5UWR1_9COXI</name>
<dbReference type="InterPro" id="IPR011356">
    <property type="entry name" value="Leucine_aapep/pepB"/>
</dbReference>
<proteinExistence type="inferred from homology"/>
<comment type="similarity">
    <text evidence="1">Belongs to the peptidase M17 family.</text>
</comment>
<protein>
    <submittedName>
        <fullName evidence="7">Leucyl aminopeptidase PepB putative</fullName>
    </submittedName>
</protein>
<gene>
    <name evidence="7" type="primary">pepB</name>
    <name evidence="7" type="ORF">RVIR1_10550</name>
</gene>
<dbReference type="RefSeq" id="WP_126322978.1">
    <property type="nucleotide sequence ID" value="NZ_AP018005.1"/>
</dbReference>
<dbReference type="GO" id="GO:0070006">
    <property type="term" value="F:metalloaminopeptidase activity"/>
    <property type="evidence" value="ECO:0007669"/>
    <property type="project" value="InterPro"/>
</dbReference>
<dbReference type="Proteomes" id="UP000282483">
    <property type="component" value="Chromosome"/>
</dbReference>
<feature type="domain" description="Cytosol aminopeptidase" evidence="6">
    <location>
        <begin position="305"/>
        <end position="312"/>
    </location>
</feature>
<keyword evidence="4" id="KW-0378">Hydrolase</keyword>
<dbReference type="SUPFAM" id="SSF53187">
    <property type="entry name" value="Zn-dependent exopeptidases"/>
    <property type="match status" value="1"/>
</dbReference>
<keyword evidence="5" id="KW-0464">Manganese</keyword>
<dbReference type="EMBL" id="AP018005">
    <property type="protein sequence ID" value="BBB15525.1"/>
    <property type="molecule type" value="Genomic_DNA"/>
</dbReference>
<organism evidence="7 8">
    <name type="scientific">Candidatus Rickettsiella viridis</name>
    <dbReference type="NCBI Taxonomy" id="676208"/>
    <lineage>
        <taxon>Bacteria</taxon>
        <taxon>Pseudomonadati</taxon>
        <taxon>Pseudomonadota</taxon>
        <taxon>Gammaproteobacteria</taxon>
        <taxon>Legionellales</taxon>
        <taxon>Coxiellaceae</taxon>
        <taxon>Rickettsiella</taxon>
    </lineage>
</organism>
<sequence>MLNCFIEQTEQSIPIVALTPQQWDAWLAKQTPATQQWFATLNFSVKPGATTVLPDSEGQLNQVILILNDAADFWSFGCLSCSLPPGQYHYVDINDEVFLHRAAMEWGLGAYEFTRYKAATKPQVQLLIPPSANIRVLNAKVNAIYRVRDLINTPTEDMGPAELADTVVQLGKSFHASVKQIVGDDLVKANYPAIHAVGRASPREPRLIDLTWGDKHHPKVTLVGKGVCFDSGGLNLKSGSGMTLMKKDMGGAANAIGLAEMIMLLKLPVRLRLLIAAAENVVAGNAYKPGDVITMRNGLSVEVSNTDAEGRLILADALNEADSENPDLLVDFSTLTGAARVAVGTEISAFFTSKEDLASALLKNSEEAQDPLWRLPLYKPYQKLLESKIANLNNSAASSFAGAITAALFLANFIKEETHWVHIDFNAYNVTSRPGRPEGGEAMAIFSLLSYLLKKYVPLNKDSMDG</sequence>
<dbReference type="PANTHER" id="PTHR11963:SF20">
    <property type="entry name" value="PEPTIDASE B"/>
    <property type="match status" value="1"/>
</dbReference>
<dbReference type="InterPro" id="IPR048816">
    <property type="entry name" value="Peptidase_M17_N_1"/>
</dbReference>
<reference evidence="7 8" key="1">
    <citation type="submission" date="2017-03" db="EMBL/GenBank/DDBJ databases">
        <title>The genome sequence of Candidatus Rickettsiella viridis.</title>
        <authorList>
            <person name="Nikoh N."/>
            <person name="Tsuchida T."/>
            <person name="Yamaguchi K."/>
            <person name="Maeda T."/>
            <person name="Shigenobu S."/>
            <person name="Fukatsu T."/>
        </authorList>
    </citation>
    <scope>NUCLEOTIDE SEQUENCE [LARGE SCALE GENOMIC DNA]</scope>
    <source>
        <strain evidence="7 8">Ap-RA04</strain>
    </source>
</reference>
<evidence type="ECO:0000313" key="8">
    <source>
        <dbReference type="Proteomes" id="UP000282483"/>
    </source>
</evidence>
<evidence type="ECO:0000259" key="6">
    <source>
        <dbReference type="PROSITE" id="PS00631"/>
    </source>
</evidence>
<evidence type="ECO:0000313" key="7">
    <source>
        <dbReference type="EMBL" id="BBB15525.1"/>
    </source>
</evidence>
<accession>A0A2Z5UWR1</accession>
<dbReference type="PRINTS" id="PR00481">
    <property type="entry name" value="LAMNOPPTDASE"/>
</dbReference>